<reference evidence="1" key="1">
    <citation type="journal article" date="2014" name="Front. Microbiol.">
        <title>High frequency of phylogenetically diverse reductive dehalogenase-homologous genes in deep subseafloor sedimentary metagenomes.</title>
        <authorList>
            <person name="Kawai M."/>
            <person name="Futagami T."/>
            <person name="Toyoda A."/>
            <person name="Takaki Y."/>
            <person name="Nishi S."/>
            <person name="Hori S."/>
            <person name="Arai W."/>
            <person name="Tsubouchi T."/>
            <person name="Morono Y."/>
            <person name="Uchiyama I."/>
            <person name="Ito T."/>
            <person name="Fujiyama A."/>
            <person name="Inagaki F."/>
            <person name="Takami H."/>
        </authorList>
    </citation>
    <scope>NUCLEOTIDE SEQUENCE</scope>
    <source>
        <strain evidence="1">Expedition CK06-06</strain>
    </source>
</reference>
<evidence type="ECO:0008006" key="2">
    <source>
        <dbReference type="Google" id="ProtNLM"/>
    </source>
</evidence>
<organism evidence="1">
    <name type="scientific">marine sediment metagenome</name>
    <dbReference type="NCBI Taxonomy" id="412755"/>
    <lineage>
        <taxon>unclassified sequences</taxon>
        <taxon>metagenomes</taxon>
        <taxon>ecological metagenomes</taxon>
    </lineage>
</organism>
<name>X1JHK3_9ZZZZ</name>
<dbReference type="EMBL" id="BARU01046860">
    <property type="protein sequence ID" value="GAH94186.1"/>
    <property type="molecule type" value="Genomic_DNA"/>
</dbReference>
<proteinExistence type="predicted"/>
<dbReference type="Gene3D" id="3.40.50.2000">
    <property type="entry name" value="Glycogen Phosphorylase B"/>
    <property type="match status" value="1"/>
</dbReference>
<dbReference type="AlphaFoldDB" id="X1JHK3"/>
<sequence length="120" mass="13170">MSDDDLFQLYSEGYRLADIVLCQAHRSAKIMKAMGCQRVKVVPGGIIWPKNVKPVPETFDVAYVGALGPDKGVIYLIQAWGILNYPDSKLILAGSGTETLEPFIRQITDKGNFALLGRVS</sequence>
<evidence type="ECO:0000313" key="1">
    <source>
        <dbReference type="EMBL" id="GAH94186.1"/>
    </source>
</evidence>
<gene>
    <name evidence="1" type="ORF">S03H2_70486</name>
</gene>
<accession>X1JHK3</accession>
<protein>
    <recommendedName>
        <fullName evidence="2">Glycosyl transferase family 1 domain-containing protein</fullName>
    </recommendedName>
</protein>
<dbReference type="SUPFAM" id="SSF53756">
    <property type="entry name" value="UDP-Glycosyltransferase/glycogen phosphorylase"/>
    <property type="match status" value="1"/>
</dbReference>
<feature type="non-terminal residue" evidence="1">
    <location>
        <position position="120"/>
    </location>
</feature>
<comment type="caution">
    <text evidence="1">The sequence shown here is derived from an EMBL/GenBank/DDBJ whole genome shotgun (WGS) entry which is preliminary data.</text>
</comment>